<dbReference type="RefSeq" id="WP_345445950.1">
    <property type="nucleotide sequence ID" value="NZ_BAABKP010000002.1"/>
</dbReference>
<comment type="caution">
    <text evidence="6">The sequence shown here is derived from an EMBL/GenBank/DDBJ whole genome shotgun (WGS) entry which is preliminary data.</text>
</comment>
<dbReference type="Proteomes" id="UP001500187">
    <property type="component" value="Unassembled WGS sequence"/>
</dbReference>
<feature type="compositionally biased region" description="Basic and acidic residues" evidence="4">
    <location>
        <begin position="8"/>
        <end position="20"/>
    </location>
</feature>
<keyword evidence="7" id="KW-1185">Reference proteome</keyword>
<comment type="similarity">
    <text evidence="3">Belongs to the RimP family.</text>
</comment>
<comment type="subcellular location">
    <subcellularLocation>
        <location evidence="3">Cytoplasm</location>
    </subcellularLocation>
</comment>
<evidence type="ECO:0000256" key="3">
    <source>
        <dbReference type="HAMAP-Rule" id="MF_01077"/>
    </source>
</evidence>
<proteinExistence type="inferred from homology"/>
<dbReference type="PANTHER" id="PTHR33867">
    <property type="entry name" value="RIBOSOME MATURATION FACTOR RIMP"/>
    <property type="match status" value="1"/>
</dbReference>
<keyword evidence="1 3" id="KW-0963">Cytoplasm</keyword>
<dbReference type="Gene3D" id="3.30.300.70">
    <property type="entry name" value="RimP-like superfamily, N-terminal"/>
    <property type="match status" value="1"/>
</dbReference>
<dbReference type="InterPro" id="IPR003728">
    <property type="entry name" value="Ribosome_maturation_RimP"/>
</dbReference>
<dbReference type="InterPro" id="IPR028989">
    <property type="entry name" value="RimP_N"/>
</dbReference>
<reference evidence="7" key="1">
    <citation type="journal article" date="2019" name="Int. J. Syst. Evol. Microbiol.">
        <title>The Global Catalogue of Microorganisms (GCM) 10K type strain sequencing project: providing services to taxonomists for standard genome sequencing and annotation.</title>
        <authorList>
            <consortium name="The Broad Institute Genomics Platform"/>
            <consortium name="The Broad Institute Genome Sequencing Center for Infectious Disease"/>
            <person name="Wu L."/>
            <person name="Ma J."/>
        </authorList>
    </citation>
    <scope>NUCLEOTIDE SEQUENCE [LARGE SCALE GENOMIC DNA]</scope>
    <source>
        <strain evidence="7">JCM 18541</strain>
    </source>
</reference>
<organism evidence="6 7">
    <name type="scientific">Rothia endophytica</name>
    <dbReference type="NCBI Taxonomy" id="1324766"/>
    <lineage>
        <taxon>Bacteria</taxon>
        <taxon>Bacillati</taxon>
        <taxon>Actinomycetota</taxon>
        <taxon>Actinomycetes</taxon>
        <taxon>Micrococcales</taxon>
        <taxon>Micrococcaceae</taxon>
        <taxon>Rothia</taxon>
    </lineage>
</organism>
<comment type="function">
    <text evidence="3">Required for maturation of 30S ribosomal subunits.</text>
</comment>
<protein>
    <recommendedName>
        <fullName evidence="3">Ribosome maturation factor RimP</fullName>
    </recommendedName>
</protein>
<gene>
    <name evidence="3 6" type="primary">rimP</name>
    <name evidence="6" type="ORF">GCM10023352_13700</name>
</gene>
<evidence type="ECO:0000313" key="6">
    <source>
        <dbReference type="EMBL" id="GAA4795700.1"/>
    </source>
</evidence>
<dbReference type="SUPFAM" id="SSF75420">
    <property type="entry name" value="YhbC-like, N-terminal domain"/>
    <property type="match status" value="1"/>
</dbReference>
<dbReference type="PANTHER" id="PTHR33867:SF1">
    <property type="entry name" value="RIBOSOME MATURATION FACTOR RIMP"/>
    <property type="match status" value="1"/>
</dbReference>
<accession>A0ABP9BHR1</accession>
<feature type="region of interest" description="Disordered" evidence="4">
    <location>
        <begin position="1"/>
        <end position="28"/>
    </location>
</feature>
<dbReference type="HAMAP" id="MF_01077">
    <property type="entry name" value="RimP"/>
    <property type="match status" value="1"/>
</dbReference>
<dbReference type="EMBL" id="BAABKP010000002">
    <property type="protein sequence ID" value="GAA4795700.1"/>
    <property type="molecule type" value="Genomic_DNA"/>
</dbReference>
<name>A0ABP9BHR1_9MICC</name>
<evidence type="ECO:0000256" key="4">
    <source>
        <dbReference type="SAM" id="MobiDB-lite"/>
    </source>
</evidence>
<evidence type="ECO:0000256" key="1">
    <source>
        <dbReference type="ARBA" id="ARBA00022490"/>
    </source>
</evidence>
<dbReference type="InterPro" id="IPR035956">
    <property type="entry name" value="RimP_N_sf"/>
</dbReference>
<keyword evidence="2 3" id="KW-0690">Ribosome biogenesis</keyword>
<evidence type="ECO:0000256" key="2">
    <source>
        <dbReference type="ARBA" id="ARBA00022517"/>
    </source>
</evidence>
<dbReference type="Pfam" id="PF02576">
    <property type="entry name" value="RimP_N"/>
    <property type="match status" value="1"/>
</dbReference>
<evidence type="ECO:0000313" key="7">
    <source>
        <dbReference type="Proteomes" id="UP001500187"/>
    </source>
</evidence>
<sequence>MANGPKASKKDAPNARERRASARAAEGISTPKAASGSFLVLDEVRGAIEKVVAEDFKLVLEKVTAQGKGANRTLEIVIDYPEDRTDALSLDTIAEVSQAISSALDEANDGEAPYRLEVSSRGVTSPLIETRHWKRSIDRLIDITEKGGENYLARLDSVSDEGPVLRRKKETKKGQPESYRDAHTLHWDAISAAKVEIEFNR</sequence>
<feature type="domain" description="Ribosome maturation factor RimP N-terminal" evidence="5">
    <location>
        <begin position="52"/>
        <end position="123"/>
    </location>
</feature>
<evidence type="ECO:0000259" key="5">
    <source>
        <dbReference type="Pfam" id="PF02576"/>
    </source>
</evidence>